<dbReference type="Pfam" id="PF13602">
    <property type="entry name" value="ADH_zinc_N_2"/>
    <property type="match status" value="1"/>
</dbReference>
<gene>
    <name evidence="1" type="ORF">Geu3261_0078_002</name>
</gene>
<dbReference type="Gene3D" id="3.90.180.10">
    <property type="entry name" value="Medium-chain alcohol dehydrogenases, catalytic domain"/>
    <property type="match status" value="1"/>
</dbReference>
<evidence type="ECO:0000313" key="2">
    <source>
        <dbReference type="Proteomes" id="UP000032675"/>
    </source>
</evidence>
<sequence length="49" mass="5369">MLEDLARAWTASGLRPVIDSVFPFARAREAFDHLMTGSHVGKIVIALSD</sequence>
<dbReference type="RefSeq" id="WP_010511739.1">
    <property type="nucleotide sequence ID" value="NZ_BANI01000072.1"/>
</dbReference>
<protein>
    <submittedName>
        <fullName evidence="1">Alcohol dehydrogenase</fullName>
    </submittedName>
</protein>
<name>A0A0D6Q0N3_KOMEU</name>
<proteinExistence type="predicted"/>
<dbReference type="AlphaFoldDB" id="A0A0D6Q0N3"/>
<organism evidence="1 2">
    <name type="scientific">Komagataeibacter europaeus NBRC 3261</name>
    <dbReference type="NCBI Taxonomy" id="1234669"/>
    <lineage>
        <taxon>Bacteria</taxon>
        <taxon>Pseudomonadati</taxon>
        <taxon>Pseudomonadota</taxon>
        <taxon>Alphaproteobacteria</taxon>
        <taxon>Acetobacterales</taxon>
        <taxon>Acetobacteraceae</taxon>
        <taxon>Komagataeibacter</taxon>
    </lineage>
</organism>
<reference evidence="1 2" key="1">
    <citation type="submission" date="2012-11" db="EMBL/GenBank/DDBJ databases">
        <title>Whole genome sequence of Gluconacetobacter europaeus NBRC3261.</title>
        <authorList>
            <person name="Azuma Y."/>
            <person name="Higashiura N."/>
            <person name="Hirakawa H."/>
            <person name="Matsushita K."/>
        </authorList>
    </citation>
    <scope>NUCLEOTIDE SEQUENCE [LARGE SCALE GENOMIC DNA]</scope>
    <source>
        <strain evidence="1 2">NBRC 3261</strain>
    </source>
</reference>
<comment type="caution">
    <text evidence="1">The sequence shown here is derived from an EMBL/GenBank/DDBJ whole genome shotgun (WGS) entry which is preliminary data.</text>
</comment>
<dbReference type="Gene3D" id="3.40.50.720">
    <property type="entry name" value="NAD(P)-binding Rossmann-like Domain"/>
    <property type="match status" value="1"/>
</dbReference>
<evidence type="ECO:0000313" key="1">
    <source>
        <dbReference type="EMBL" id="GAN96550.1"/>
    </source>
</evidence>
<accession>A0A0D6Q0N3</accession>
<dbReference type="Proteomes" id="UP000032675">
    <property type="component" value="Unassembled WGS sequence"/>
</dbReference>
<dbReference type="EMBL" id="BANI01000072">
    <property type="protein sequence ID" value="GAN96550.1"/>
    <property type="molecule type" value="Genomic_DNA"/>
</dbReference>